<dbReference type="InterPro" id="IPR007941">
    <property type="entry name" value="DUF726"/>
</dbReference>
<keyword evidence="3 7" id="KW-0812">Transmembrane</keyword>
<comment type="subcellular location">
    <subcellularLocation>
        <location evidence="1">Membrane</location>
        <topology evidence="1">Multi-pass membrane protein</topology>
    </subcellularLocation>
</comment>
<feature type="compositionally biased region" description="Polar residues" evidence="6">
    <location>
        <begin position="7"/>
        <end position="16"/>
    </location>
</feature>
<evidence type="ECO:0000256" key="5">
    <source>
        <dbReference type="ARBA" id="ARBA00023136"/>
    </source>
</evidence>
<organism evidence="8 10">
    <name type="scientific">Cercospora beticola</name>
    <name type="common">Sugarbeet leaf spot fungus</name>
    <dbReference type="NCBI Taxonomy" id="122368"/>
    <lineage>
        <taxon>Eukaryota</taxon>
        <taxon>Fungi</taxon>
        <taxon>Dikarya</taxon>
        <taxon>Ascomycota</taxon>
        <taxon>Pezizomycotina</taxon>
        <taxon>Dothideomycetes</taxon>
        <taxon>Dothideomycetidae</taxon>
        <taxon>Mycosphaerellales</taxon>
        <taxon>Mycosphaerellaceae</taxon>
        <taxon>Cercospora</taxon>
    </lineage>
</organism>
<dbReference type="AlphaFoldDB" id="A0A2G5I8Z5"/>
<proteinExistence type="inferred from homology"/>
<dbReference type="GO" id="GO:0016020">
    <property type="term" value="C:membrane"/>
    <property type="evidence" value="ECO:0007669"/>
    <property type="project" value="UniProtKB-SubCell"/>
</dbReference>
<dbReference type="Pfam" id="PF05277">
    <property type="entry name" value="DUF726"/>
    <property type="match status" value="1"/>
</dbReference>
<evidence type="ECO:0000256" key="1">
    <source>
        <dbReference type="ARBA" id="ARBA00004141"/>
    </source>
</evidence>
<feature type="region of interest" description="Disordered" evidence="6">
    <location>
        <begin position="1"/>
        <end position="28"/>
    </location>
</feature>
<feature type="region of interest" description="Disordered" evidence="6">
    <location>
        <begin position="154"/>
        <end position="192"/>
    </location>
</feature>
<name>A0A2G5I8Z5_CERBT</name>
<dbReference type="PANTHER" id="PTHR17920:SF22">
    <property type="entry name" value="DUF726 DOMAIN PROTEIN (AFU_ORTHOLOGUE AFUA_2G12860)"/>
    <property type="match status" value="1"/>
</dbReference>
<evidence type="ECO:0000313" key="9">
    <source>
        <dbReference type="EMBL" id="WPA97425.1"/>
    </source>
</evidence>
<evidence type="ECO:0000313" key="8">
    <source>
        <dbReference type="EMBL" id="PIB00943.1"/>
    </source>
</evidence>
<dbReference type="EMBL" id="LKMD01000100">
    <property type="protein sequence ID" value="PIB00943.1"/>
    <property type="molecule type" value="Genomic_DNA"/>
</dbReference>
<dbReference type="Gene3D" id="3.40.50.1820">
    <property type="entry name" value="alpha/beta hydrolase"/>
    <property type="match status" value="1"/>
</dbReference>
<reference evidence="9 11" key="2">
    <citation type="submission" date="2023-09" db="EMBL/GenBank/DDBJ databases">
        <title>Complete-Gapless Cercospora beticola genome.</title>
        <authorList>
            <person name="Wyatt N.A."/>
            <person name="Spanner R.E."/>
            <person name="Bolton M.D."/>
        </authorList>
    </citation>
    <scope>NUCLEOTIDE SEQUENCE [LARGE SCALE GENOMIC DNA]</scope>
    <source>
        <strain evidence="9">Cb09-40</strain>
    </source>
</reference>
<evidence type="ECO:0000256" key="2">
    <source>
        <dbReference type="ARBA" id="ARBA00009824"/>
    </source>
</evidence>
<evidence type="ECO:0000313" key="10">
    <source>
        <dbReference type="Proteomes" id="UP000230605"/>
    </source>
</evidence>
<evidence type="ECO:0000256" key="7">
    <source>
        <dbReference type="SAM" id="Phobius"/>
    </source>
</evidence>
<evidence type="ECO:0000256" key="6">
    <source>
        <dbReference type="SAM" id="MobiDB-lite"/>
    </source>
</evidence>
<dbReference type="Proteomes" id="UP001302367">
    <property type="component" value="Chromosome 1"/>
</dbReference>
<feature type="region of interest" description="Disordered" evidence="6">
    <location>
        <begin position="84"/>
        <end position="105"/>
    </location>
</feature>
<feature type="region of interest" description="Disordered" evidence="6">
    <location>
        <begin position="653"/>
        <end position="684"/>
    </location>
</feature>
<feature type="transmembrane region" description="Helical" evidence="7">
    <location>
        <begin position="297"/>
        <end position="320"/>
    </location>
</feature>
<feature type="compositionally biased region" description="Basic and acidic residues" evidence="6">
    <location>
        <begin position="653"/>
        <end position="681"/>
    </location>
</feature>
<feature type="region of interest" description="Disordered" evidence="6">
    <location>
        <begin position="712"/>
        <end position="763"/>
    </location>
</feature>
<dbReference type="OrthoDB" id="277931at2759"/>
<keyword evidence="5 7" id="KW-0472">Membrane</keyword>
<dbReference type="EMBL" id="CP134184">
    <property type="protein sequence ID" value="WPA97425.1"/>
    <property type="molecule type" value="Genomic_DNA"/>
</dbReference>
<reference evidence="8 10" key="1">
    <citation type="submission" date="2015-10" db="EMBL/GenBank/DDBJ databases">
        <title>The cercosporin biosynthetic gene cluster was horizontally transferred to several fungal lineages and shown to be expanded in Cercospora beticola based on microsynteny with recipient genomes.</title>
        <authorList>
            <person name="De Jonge R."/>
            <person name="Ebert M.K."/>
            <person name="Suttle J.C."/>
            <person name="Jurick Ii W.M."/>
            <person name="Secor G.A."/>
            <person name="Thomma B.P."/>
            <person name="Van De Peer Y."/>
            <person name="Bolton M.D."/>
        </authorList>
    </citation>
    <scope>NUCLEOTIDE SEQUENCE [LARGE SCALE GENOMIC DNA]</scope>
    <source>
        <strain evidence="8 10">09-40</strain>
    </source>
</reference>
<evidence type="ECO:0000256" key="3">
    <source>
        <dbReference type="ARBA" id="ARBA00022692"/>
    </source>
</evidence>
<feature type="compositionally biased region" description="Basic and acidic residues" evidence="6">
    <location>
        <begin position="90"/>
        <end position="105"/>
    </location>
</feature>
<feature type="transmembrane region" description="Helical" evidence="7">
    <location>
        <begin position="340"/>
        <end position="360"/>
    </location>
</feature>
<keyword evidence="11" id="KW-1185">Reference proteome</keyword>
<gene>
    <name evidence="8" type="ORF">CB0940_01960</name>
    <name evidence="9" type="ORF">RHO25_002035</name>
</gene>
<evidence type="ECO:0000256" key="4">
    <source>
        <dbReference type="ARBA" id="ARBA00022989"/>
    </source>
</evidence>
<dbReference type="SUPFAM" id="SSF53474">
    <property type="entry name" value="alpha/beta-Hydrolases"/>
    <property type="match status" value="1"/>
</dbReference>
<evidence type="ECO:0000313" key="11">
    <source>
        <dbReference type="Proteomes" id="UP001302367"/>
    </source>
</evidence>
<protein>
    <submittedName>
        <fullName evidence="8">Putative membrane protein</fullName>
    </submittedName>
</protein>
<sequence length="763" mass="83768">MSGMFNKLSTPFSNRANGGAGEEEAQGETLTTILSTHEDRTALTLLIADCTEAMKQNIEDAFDATQTGSNTSLVVEDLREALPTVDSEASDEKVQSETDDAVRKQKELEKEQKELAQREKELAEAKSKELKSAALEHWDKWRSSVIQRVGEVLNSHEEEERRRKHDAESSKKKEEEARSASPPMRFESPPKYDKAVDDSMRALYPPIDNPLRKLTEEQRTLILHCLLLLLLSLKHYHAESRILLLRLSTSLDLPINVLGLDESKVARGLLAAAENMTADEETKKKAEENKTARRWKVGLATAAGAALIGVTGGLAAPLLAAGVGTVMGGIGLAGTATAGYLGALAGSGVLVGGLFGAYGGRMTGKMIDQYAKEIEDFGFEPVRTHHRPRKIEKEFRRLRVAIGISGWLTKQEEVVEPWKVIGVQLESFALRWELEALMNLGNSISTFVTSTAWAYAKTEIIKRTLLGALYAGLWPLALLKVGRIIDNPFSVANHRAQKCGEVLADALINKAQGERPVTLIGYSMGAKVVYSCLQQLAERKAFGLVENAILIGTPASATSAEWRNLRAVVSGRLVNIYSANDYVLGYLYRSQSISLGVAGLQAIEHVKGVENFDVSSLVNGHTRYRFLTGPILQQIGFEDVDLEGLKEEQVGLKELDEKENKERAENEEKEKTKGDSSKEVSDEYVQGLEKEVEKKNEQSYIGWAQSKMVSAGSSVSAAYDKATAQWRQRTKKNDSAMAGTGTPNVQTKSTEEQPPALPQRPAQ</sequence>
<dbReference type="PANTHER" id="PTHR17920">
    <property type="entry name" value="TRANSMEMBRANE AND COILED-COIL DOMAIN-CONTAINING PROTEIN 4 TMCO4"/>
    <property type="match status" value="1"/>
</dbReference>
<dbReference type="Proteomes" id="UP000230605">
    <property type="component" value="Chromosome 1"/>
</dbReference>
<accession>A0A2G5I8Z5</accession>
<dbReference type="InterPro" id="IPR029058">
    <property type="entry name" value="AB_hydrolase_fold"/>
</dbReference>
<comment type="similarity">
    <text evidence="2">Belongs to the TMCO4 family.</text>
</comment>
<feature type="compositionally biased region" description="Basic and acidic residues" evidence="6">
    <location>
        <begin position="154"/>
        <end position="178"/>
    </location>
</feature>
<keyword evidence="4 7" id="KW-1133">Transmembrane helix</keyword>